<dbReference type="EMBL" id="JACRSU010000006">
    <property type="protein sequence ID" value="MBC8541856.1"/>
    <property type="molecule type" value="Genomic_DNA"/>
</dbReference>
<dbReference type="RefSeq" id="WP_249313841.1">
    <property type="nucleotide sequence ID" value="NZ_JACRSU010000006.1"/>
</dbReference>
<protein>
    <submittedName>
        <fullName evidence="4">GNAT family N-acetyltransferase</fullName>
    </submittedName>
</protein>
<accession>A0A926DPY0</accession>
<reference evidence="4" key="1">
    <citation type="submission" date="2020-08" db="EMBL/GenBank/DDBJ databases">
        <title>Genome public.</title>
        <authorList>
            <person name="Liu C."/>
            <person name="Sun Q."/>
        </authorList>
    </citation>
    <scope>NUCLEOTIDE SEQUENCE</scope>
    <source>
        <strain evidence="4">H8</strain>
    </source>
</reference>
<dbReference type="PIRSF" id="PIRSF037663">
    <property type="entry name" value="Acetyltransf_GNAT_prd"/>
    <property type="match status" value="1"/>
</dbReference>
<evidence type="ECO:0000313" key="5">
    <source>
        <dbReference type="Proteomes" id="UP000611762"/>
    </source>
</evidence>
<keyword evidence="1" id="KW-0808">Transferase</keyword>
<dbReference type="InterPro" id="IPR000182">
    <property type="entry name" value="GNAT_dom"/>
</dbReference>
<dbReference type="InterPro" id="IPR017255">
    <property type="entry name" value="AcTrfase_GNAT_prd"/>
</dbReference>
<dbReference type="InterPro" id="IPR051016">
    <property type="entry name" value="Diverse_Substrate_AcTransf"/>
</dbReference>
<evidence type="ECO:0000259" key="3">
    <source>
        <dbReference type="PROSITE" id="PS51186"/>
    </source>
</evidence>
<dbReference type="SUPFAM" id="SSF55729">
    <property type="entry name" value="Acyl-CoA N-acyltransferases (Nat)"/>
    <property type="match status" value="1"/>
</dbReference>
<name>A0A926DPY0_9FIRM</name>
<comment type="caution">
    <text evidence="4">The sequence shown here is derived from an EMBL/GenBank/DDBJ whole genome shotgun (WGS) entry which is preliminary data.</text>
</comment>
<dbReference type="PANTHER" id="PTHR10545:SF29">
    <property type="entry name" value="GH14572P-RELATED"/>
    <property type="match status" value="1"/>
</dbReference>
<keyword evidence="5" id="KW-1185">Reference proteome</keyword>
<evidence type="ECO:0000313" key="4">
    <source>
        <dbReference type="EMBL" id="MBC8541856.1"/>
    </source>
</evidence>
<dbReference type="Pfam" id="PF00583">
    <property type="entry name" value="Acetyltransf_1"/>
    <property type="match status" value="1"/>
</dbReference>
<dbReference type="PROSITE" id="PS51186">
    <property type="entry name" value="GNAT"/>
    <property type="match status" value="1"/>
</dbReference>
<dbReference type="AlphaFoldDB" id="A0A926DPY0"/>
<dbReference type="CDD" id="cd04301">
    <property type="entry name" value="NAT_SF"/>
    <property type="match status" value="1"/>
</dbReference>
<dbReference type="GO" id="GO:0008080">
    <property type="term" value="F:N-acetyltransferase activity"/>
    <property type="evidence" value="ECO:0007669"/>
    <property type="project" value="UniProtKB-ARBA"/>
</dbReference>
<feature type="domain" description="N-acetyltransferase" evidence="3">
    <location>
        <begin position="1"/>
        <end position="155"/>
    </location>
</feature>
<sequence length="155" mass="17636">MMIRRAEEKDMAGINRLLCQVLAVHHNGRPDLFQPDAKKYTDNQLKQILSDDARPVFVAADGENVLGYAFCIFQQHIGDNILTDIKTLYIDDLCVDEALRGQHIGKQLYEFVVDFAKNSGCYNVTLNVWACNESAKKFYEKCGLKPQKFGMETIL</sequence>
<gene>
    <name evidence="4" type="ORF">H8698_12810</name>
</gene>
<organism evidence="4 5">
    <name type="scientific">Congzhengia minquanensis</name>
    <dbReference type="NCBI Taxonomy" id="2763657"/>
    <lineage>
        <taxon>Bacteria</taxon>
        <taxon>Bacillati</taxon>
        <taxon>Bacillota</taxon>
        <taxon>Clostridia</taxon>
        <taxon>Eubacteriales</taxon>
        <taxon>Oscillospiraceae</taxon>
        <taxon>Congzhengia</taxon>
    </lineage>
</organism>
<dbReference type="Proteomes" id="UP000611762">
    <property type="component" value="Unassembled WGS sequence"/>
</dbReference>
<proteinExistence type="predicted"/>
<dbReference type="InterPro" id="IPR016181">
    <property type="entry name" value="Acyl_CoA_acyltransferase"/>
</dbReference>
<dbReference type="Gene3D" id="3.40.630.30">
    <property type="match status" value="1"/>
</dbReference>
<dbReference type="PANTHER" id="PTHR10545">
    <property type="entry name" value="DIAMINE N-ACETYLTRANSFERASE"/>
    <property type="match status" value="1"/>
</dbReference>
<keyword evidence="2" id="KW-0012">Acyltransferase</keyword>
<evidence type="ECO:0000256" key="2">
    <source>
        <dbReference type="ARBA" id="ARBA00023315"/>
    </source>
</evidence>
<evidence type="ECO:0000256" key="1">
    <source>
        <dbReference type="ARBA" id="ARBA00022679"/>
    </source>
</evidence>